<dbReference type="InterPro" id="IPR051448">
    <property type="entry name" value="CdaR-like_regulators"/>
</dbReference>
<name>A0A3S9H972_9LACT</name>
<organism evidence="3 4">
    <name type="scientific">Jeotgalibaca ciconiae</name>
    <dbReference type="NCBI Taxonomy" id="2496265"/>
    <lineage>
        <taxon>Bacteria</taxon>
        <taxon>Bacillati</taxon>
        <taxon>Bacillota</taxon>
        <taxon>Bacilli</taxon>
        <taxon>Lactobacillales</taxon>
        <taxon>Carnobacteriaceae</taxon>
        <taxon>Jeotgalibaca</taxon>
    </lineage>
</organism>
<dbReference type="Proteomes" id="UP000273326">
    <property type="component" value="Chromosome"/>
</dbReference>
<dbReference type="InterPro" id="IPR025736">
    <property type="entry name" value="PucR_C-HTH_dom"/>
</dbReference>
<dbReference type="InterPro" id="IPR012914">
    <property type="entry name" value="PucR_dom"/>
</dbReference>
<dbReference type="EMBL" id="CP034465">
    <property type="protein sequence ID" value="AZP03910.1"/>
    <property type="molecule type" value="Genomic_DNA"/>
</dbReference>
<feature type="domain" description="Purine catabolism PurC-like" evidence="1">
    <location>
        <begin position="7"/>
        <end position="127"/>
    </location>
</feature>
<feature type="domain" description="PucR C-terminal helix-turn-helix" evidence="2">
    <location>
        <begin position="473"/>
        <end position="530"/>
    </location>
</feature>
<protein>
    <submittedName>
        <fullName evidence="3">PucR family transcriptional regulator</fullName>
    </submittedName>
</protein>
<dbReference type="PANTHER" id="PTHR33744">
    <property type="entry name" value="CARBOHYDRATE DIACID REGULATOR"/>
    <property type="match status" value="1"/>
</dbReference>
<proteinExistence type="predicted"/>
<reference evidence="4" key="1">
    <citation type="submission" date="2018-12" db="EMBL/GenBank/DDBJ databases">
        <title>Complete genome sequencing of Jeotgalibaca sp. H21T32.</title>
        <authorList>
            <person name="Bae J.-W."/>
            <person name="Lee S.-Y."/>
        </authorList>
    </citation>
    <scope>NUCLEOTIDE SEQUENCE [LARGE SCALE GENOMIC DNA]</scope>
    <source>
        <strain evidence="4">H21T32</strain>
    </source>
</reference>
<dbReference type="Gene3D" id="1.10.10.2840">
    <property type="entry name" value="PucR C-terminal helix-turn-helix domain"/>
    <property type="match status" value="1"/>
</dbReference>
<dbReference type="PANTHER" id="PTHR33744:SF1">
    <property type="entry name" value="DNA-BINDING TRANSCRIPTIONAL ACTIVATOR ADER"/>
    <property type="match status" value="1"/>
</dbReference>
<dbReference type="Pfam" id="PF07905">
    <property type="entry name" value="PucR"/>
    <property type="match status" value="1"/>
</dbReference>
<evidence type="ECO:0000313" key="4">
    <source>
        <dbReference type="Proteomes" id="UP000273326"/>
    </source>
</evidence>
<evidence type="ECO:0000313" key="3">
    <source>
        <dbReference type="EMBL" id="AZP03910.1"/>
    </source>
</evidence>
<dbReference type="InterPro" id="IPR042070">
    <property type="entry name" value="PucR_C-HTH_sf"/>
</dbReference>
<gene>
    <name evidence="3" type="ORF">EJN90_04060</name>
</gene>
<dbReference type="AlphaFoldDB" id="A0A3S9H972"/>
<dbReference type="OrthoDB" id="142218at2"/>
<dbReference type="Pfam" id="PF13556">
    <property type="entry name" value="HTH_30"/>
    <property type="match status" value="1"/>
</dbReference>
<evidence type="ECO:0000259" key="1">
    <source>
        <dbReference type="Pfam" id="PF07905"/>
    </source>
</evidence>
<keyword evidence="4" id="KW-1185">Reference proteome</keyword>
<accession>A0A3S9H972</accession>
<dbReference type="KEGG" id="jeh:EJN90_04060"/>
<evidence type="ECO:0000259" key="2">
    <source>
        <dbReference type="Pfam" id="PF13556"/>
    </source>
</evidence>
<sequence>MPLTVKDILQYPSLSKASLITGSIGLENEVTNVMVMEALDIEEWGHAGVILLTSYFALEDALPEEIDIFFKYAKEIGIAGFIFKMDRLVNEIPETFLSNCRKYDFPLIRIDKQTTYERVMNDILESIINRNAFILKNYYEIHQQFIHLMMNQPDVLHILHNLKSLINLPVTLVEKVEKKILGTDDYYNHFQIEDKKDLSQQQYMNIQYKQYLINYTAPDTSMPSTALSISVPNLGYEEYELIIHQLDKKLKDVDFVAIENAVVALQTELVKQYALRENNRSRFNEMVSDLLHGRFNNKEDIIDTIHDLNLDTESLYRIVLFSFENKQTEASPQLLSRFSDVLINHSKVEFSDFVYVTRKEKIILIIPANTTSLKEVKTKVNKMKSKINKNQLYENFEMYTSISNKVDPFNIPEGYRQAFDTYKILQMIDEPQAIATYQDMGIYQIFVETGNLETLERFVPDKIWELQKNNPELLETLHAFIDVNQNYSDAAQILFVHPKTVRYRIDRLKENYQMNFHNPEEILQYSIAIRLLKILPKK</sequence>
<dbReference type="RefSeq" id="WP_126108988.1">
    <property type="nucleotide sequence ID" value="NZ_CP034465.1"/>
</dbReference>